<keyword evidence="8 9" id="KW-0539">Nucleus</keyword>
<dbReference type="Proteomes" id="UP000245119">
    <property type="component" value="Linkage Group LG5"/>
</dbReference>
<evidence type="ECO:0000256" key="7">
    <source>
        <dbReference type="ARBA" id="ARBA00023170"/>
    </source>
</evidence>
<dbReference type="AlphaFoldDB" id="A0A2T7P982"/>
<accession>A0A2T7P982</accession>
<evidence type="ECO:0000256" key="3">
    <source>
        <dbReference type="ARBA" id="ARBA00022833"/>
    </source>
</evidence>
<evidence type="ECO:0000256" key="2">
    <source>
        <dbReference type="ARBA" id="ARBA00022771"/>
    </source>
</evidence>
<keyword evidence="13" id="KW-1185">Reference proteome</keyword>
<dbReference type="PROSITE" id="PS51843">
    <property type="entry name" value="NR_LBD"/>
    <property type="match status" value="1"/>
</dbReference>
<comment type="similarity">
    <text evidence="9">Belongs to the nuclear hormone receptor family.</text>
</comment>
<dbReference type="OrthoDB" id="6352325at2759"/>
<protein>
    <recommendedName>
        <fullName evidence="14">Nuclear receptor domain-containing protein</fullName>
    </recommendedName>
</protein>
<comment type="subcellular location">
    <subcellularLocation>
        <location evidence="9">Nucleus</location>
    </subcellularLocation>
</comment>
<evidence type="ECO:0000256" key="9">
    <source>
        <dbReference type="RuleBase" id="RU004334"/>
    </source>
</evidence>
<dbReference type="SUPFAM" id="SSF48508">
    <property type="entry name" value="Nuclear receptor ligand-binding domain"/>
    <property type="match status" value="1"/>
</dbReference>
<dbReference type="EMBL" id="PZQS01000005">
    <property type="protein sequence ID" value="PVD29961.1"/>
    <property type="molecule type" value="Genomic_DNA"/>
</dbReference>
<feature type="domain" description="Nuclear receptor" evidence="10">
    <location>
        <begin position="56"/>
        <end position="131"/>
    </location>
</feature>
<evidence type="ECO:0000313" key="13">
    <source>
        <dbReference type="Proteomes" id="UP000245119"/>
    </source>
</evidence>
<dbReference type="SMART" id="SM00430">
    <property type="entry name" value="HOLI"/>
    <property type="match status" value="1"/>
</dbReference>
<dbReference type="InterPro" id="IPR035500">
    <property type="entry name" value="NHR-like_dom_sf"/>
</dbReference>
<dbReference type="Pfam" id="PF00105">
    <property type="entry name" value="zf-C4"/>
    <property type="match status" value="1"/>
</dbReference>
<keyword evidence="7 9" id="KW-0675">Receptor</keyword>
<dbReference type="GO" id="GO:0000978">
    <property type="term" value="F:RNA polymerase II cis-regulatory region sequence-specific DNA binding"/>
    <property type="evidence" value="ECO:0007669"/>
    <property type="project" value="TreeGrafter"/>
</dbReference>
<dbReference type="InterPro" id="IPR000536">
    <property type="entry name" value="Nucl_hrmn_rcpt_lig-bd"/>
</dbReference>
<keyword evidence="4 9" id="KW-0805">Transcription regulation</keyword>
<gene>
    <name evidence="12" type="ORF">C0Q70_09222</name>
</gene>
<feature type="domain" description="NR LBD" evidence="11">
    <location>
        <begin position="253"/>
        <end position="479"/>
    </location>
</feature>
<dbReference type="GO" id="GO:0030154">
    <property type="term" value="P:cell differentiation"/>
    <property type="evidence" value="ECO:0007669"/>
    <property type="project" value="TreeGrafter"/>
</dbReference>
<dbReference type="PROSITE" id="PS51030">
    <property type="entry name" value="NUCLEAR_REC_DBD_2"/>
    <property type="match status" value="1"/>
</dbReference>
<evidence type="ECO:0000259" key="10">
    <source>
        <dbReference type="PROSITE" id="PS51030"/>
    </source>
</evidence>
<dbReference type="PROSITE" id="PS00031">
    <property type="entry name" value="NUCLEAR_REC_DBD_1"/>
    <property type="match status" value="1"/>
</dbReference>
<name>A0A2T7P982_POMCA</name>
<dbReference type="GO" id="GO:0008270">
    <property type="term" value="F:zinc ion binding"/>
    <property type="evidence" value="ECO:0007669"/>
    <property type="project" value="UniProtKB-KW"/>
</dbReference>
<comment type="caution">
    <text evidence="12">The sequence shown here is derived from an EMBL/GenBank/DDBJ whole genome shotgun (WGS) entry which is preliminary data.</text>
</comment>
<dbReference type="PANTHER" id="PTHR24082:SF283">
    <property type="entry name" value="NUCLEAR HORMONE RECEPTOR HR96"/>
    <property type="match status" value="1"/>
</dbReference>
<keyword evidence="3 9" id="KW-0862">Zinc</keyword>
<evidence type="ECO:0000256" key="5">
    <source>
        <dbReference type="ARBA" id="ARBA00023125"/>
    </source>
</evidence>
<dbReference type="PANTHER" id="PTHR24082">
    <property type="entry name" value="NUCLEAR HORMONE RECEPTOR"/>
    <property type="match status" value="1"/>
</dbReference>
<dbReference type="STRING" id="400727.A0A2T7P982"/>
<keyword evidence="5 9" id="KW-0238">DNA-binding</keyword>
<organism evidence="12 13">
    <name type="scientific">Pomacea canaliculata</name>
    <name type="common">Golden apple snail</name>
    <dbReference type="NCBI Taxonomy" id="400727"/>
    <lineage>
        <taxon>Eukaryota</taxon>
        <taxon>Metazoa</taxon>
        <taxon>Spiralia</taxon>
        <taxon>Lophotrochozoa</taxon>
        <taxon>Mollusca</taxon>
        <taxon>Gastropoda</taxon>
        <taxon>Caenogastropoda</taxon>
        <taxon>Architaenioglossa</taxon>
        <taxon>Ampullarioidea</taxon>
        <taxon>Ampullariidae</taxon>
        <taxon>Pomacea</taxon>
    </lineage>
</organism>
<dbReference type="Gene3D" id="3.30.50.10">
    <property type="entry name" value="Erythroid Transcription Factor GATA-1, subunit A"/>
    <property type="match status" value="1"/>
</dbReference>
<evidence type="ECO:0008006" key="14">
    <source>
        <dbReference type="Google" id="ProtNLM"/>
    </source>
</evidence>
<dbReference type="Pfam" id="PF00104">
    <property type="entry name" value="Hormone_recep"/>
    <property type="match status" value="1"/>
</dbReference>
<evidence type="ECO:0000259" key="11">
    <source>
        <dbReference type="PROSITE" id="PS51843"/>
    </source>
</evidence>
<reference evidence="12 13" key="1">
    <citation type="submission" date="2018-04" db="EMBL/GenBank/DDBJ databases">
        <title>The genome of golden apple snail Pomacea canaliculata provides insight into stress tolerance and invasive adaptation.</title>
        <authorList>
            <person name="Liu C."/>
            <person name="Liu B."/>
            <person name="Ren Y."/>
            <person name="Zhang Y."/>
            <person name="Wang H."/>
            <person name="Li S."/>
            <person name="Jiang F."/>
            <person name="Yin L."/>
            <person name="Zhang G."/>
            <person name="Qian W."/>
            <person name="Fan W."/>
        </authorList>
    </citation>
    <scope>NUCLEOTIDE SEQUENCE [LARGE SCALE GENOMIC DNA]</scope>
    <source>
        <strain evidence="12">SZHN2017</strain>
        <tissue evidence="12">Muscle</tissue>
    </source>
</reference>
<proteinExistence type="inferred from homology"/>
<dbReference type="SMART" id="SM00399">
    <property type="entry name" value="ZnF_C4"/>
    <property type="match status" value="1"/>
</dbReference>
<dbReference type="GO" id="GO:0005634">
    <property type="term" value="C:nucleus"/>
    <property type="evidence" value="ECO:0007669"/>
    <property type="project" value="UniProtKB-SubCell"/>
</dbReference>
<keyword evidence="1 9" id="KW-0479">Metal-binding</keyword>
<evidence type="ECO:0000313" key="12">
    <source>
        <dbReference type="EMBL" id="PVD29961.1"/>
    </source>
</evidence>
<dbReference type="GO" id="GO:0004879">
    <property type="term" value="F:nuclear receptor activity"/>
    <property type="evidence" value="ECO:0007669"/>
    <property type="project" value="TreeGrafter"/>
</dbReference>
<dbReference type="Gene3D" id="1.10.565.10">
    <property type="entry name" value="Retinoid X Receptor"/>
    <property type="match status" value="1"/>
</dbReference>
<evidence type="ECO:0000256" key="1">
    <source>
        <dbReference type="ARBA" id="ARBA00022723"/>
    </source>
</evidence>
<keyword evidence="2 9" id="KW-0863">Zinc-finger</keyword>
<dbReference type="InterPro" id="IPR050234">
    <property type="entry name" value="Nuclear_hormone_rcpt_NR1"/>
</dbReference>
<dbReference type="GO" id="GO:0000122">
    <property type="term" value="P:negative regulation of transcription by RNA polymerase II"/>
    <property type="evidence" value="ECO:0007669"/>
    <property type="project" value="TreeGrafter"/>
</dbReference>
<dbReference type="InterPro" id="IPR013088">
    <property type="entry name" value="Znf_NHR/GATA"/>
</dbReference>
<dbReference type="InterPro" id="IPR001628">
    <property type="entry name" value="Znf_hrmn_rcpt"/>
</dbReference>
<evidence type="ECO:0000256" key="8">
    <source>
        <dbReference type="ARBA" id="ARBA00023242"/>
    </source>
</evidence>
<keyword evidence="6 9" id="KW-0804">Transcription</keyword>
<dbReference type="SUPFAM" id="SSF57716">
    <property type="entry name" value="Glucocorticoid receptor-like (DNA-binding domain)"/>
    <property type="match status" value="1"/>
</dbReference>
<dbReference type="PRINTS" id="PR00047">
    <property type="entry name" value="STROIDFINGER"/>
</dbReference>
<evidence type="ECO:0000256" key="6">
    <source>
        <dbReference type="ARBA" id="ARBA00023163"/>
    </source>
</evidence>
<sequence>MYDAKGNAIAKTAVAVCPSVADMATCNGALVQTPNASEEDVPQGASSNRRQRAMPTKTCRVCGDKALAHNFDVISCESCKAFFRRNALRDKIKPCSYQGDCDITVDTRRSCCYCRLKKCLDCGMKADMILDTEELKARHEKFTNNRLKRLKIATDEQVDKRMASSGYVAEDSAEVGTLTAADKAGSQGDNLTISTSVDREYGANQHETIQQANSLAASQNERPSYSHLLKPFQHVSLDRLPSDPLMYWHLTEEERGLLGELTSAYENTILHHIPTFRPHIILGVLTPAFVLNGCRSFAHSVVTFFKRVRDFRSLTLEDQMAVLQDSATVHMVLRSSANFVVETDMWIKDTGYMPVSHYLQAMPAHASTVRMLADLSASLKTILRNDAAAYALLHCVAAFDSRSAGVRDRQLVNALGEKYNTLLKHHLEAQFTYLYAADYLDALRQLLPHLKTVGDRHKYALEEYVDSIEPLMAELFNFH</sequence>
<evidence type="ECO:0000256" key="4">
    <source>
        <dbReference type="ARBA" id="ARBA00023015"/>
    </source>
</evidence>
<dbReference type="GO" id="GO:0045944">
    <property type="term" value="P:positive regulation of transcription by RNA polymerase II"/>
    <property type="evidence" value="ECO:0007669"/>
    <property type="project" value="TreeGrafter"/>
</dbReference>